<keyword evidence="7" id="KW-1185">Reference proteome</keyword>
<evidence type="ECO:0000313" key="7">
    <source>
        <dbReference type="Proteomes" id="UP000297348"/>
    </source>
</evidence>
<dbReference type="InterPro" id="IPR022687">
    <property type="entry name" value="HTH_DTXR"/>
</dbReference>
<comment type="caution">
    <text evidence="6">The sequence shown here is derived from an EMBL/GenBank/DDBJ whole genome shotgun (WGS) entry which is preliminary data.</text>
</comment>
<dbReference type="OrthoDB" id="2328764at2"/>
<dbReference type="Proteomes" id="UP000297348">
    <property type="component" value="Unassembled WGS sequence"/>
</dbReference>
<evidence type="ECO:0000256" key="3">
    <source>
        <dbReference type="ARBA" id="ARBA00023125"/>
    </source>
</evidence>
<dbReference type="PROSITE" id="PS50944">
    <property type="entry name" value="HTH_DTXR"/>
    <property type="match status" value="1"/>
</dbReference>
<dbReference type="InterPro" id="IPR036390">
    <property type="entry name" value="WH_DNA-bd_sf"/>
</dbReference>
<name>A0A4Z0JDE7_9LACO</name>
<dbReference type="RefSeq" id="WP_135367118.1">
    <property type="nucleotide sequence ID" value="NZ_RKLX01000002.1"/>
</dbReference>
<dbReference type="SMART" id="SM00529">
    <property type="entry name" value="HTH_DTXR"/>
    <property type="match status" value="1"/>
</dbReference>
<dbReference type="EMBL" id="RKLX01000002">
    <property type="protein sequence ID" value="TGD19971.1"/>
    <property type="molecule type" value="Genomic_DNA"/>
</dbReference>
<keyword evidence="3" id="KW-0238">DNA-binding</keyword>
<dbReference type="SUPFAM" id="SSF46785">
    <property type="entry name" value="Winged helix' DNA-binding domain"/>
    <property type="match status" value="1"/>
</dbReference>
<evidence type="ECO:0000313" key="6">
    <source>
        <dbReference type="EMBL" id="TGD19971.1"/>
    </source>
</evidence>
<dbReference type="GO" id="GO:0003700">
    <property type="term" value="F:DNA-binding transcription factor activity"/>
    <property type="evidence" value="ECO:0007669"/>
    <property type="project" value="InterPro"/>
</dbReference>
<dbReference type="SUPFAM" id="SSF47979">
    <property type="entry name" value="Iron-dependent repressor protein, dimerization domain"/>
    <property type="match status" value="1"/>
</dbReference>
<dbReference type="InterPro" id="IPR050536">
    <property type="entry name" value="DtxR_MntR_Metal-Reg"/>
</dbReference>
<keyword evidence="4" id="KW-0804">Transcription</keyword>
<evidence type="ECO:0000256" key="2">
    <source>
        <dbReference type="ARBA" id="ARBA00023015"/>
    </source>
</evidence>
<comment type="similarity">
    <text evidence="1">Belongs to the DtxR/MntR family.</text>
</comment>
<gene>
    <name evidence="6" type="ORF">EGT51_01915</name>
</gene>
<feature type="domain" description="HTH dtxR-type" evidence="5">
    <location>
        <begin position="1"/>
        <end position="62"/>
    </location>
</feature>
<dbReference type="Pfam" id="PF02742">
    <property type="entry name" value="Fe_dep_repr_C"/>
    <property type="match status" value="1"/>
</dbReference>
<dbReference type="InterPro" id="IPR036421">
    <property type="entry name" value="Fe_dep_repressor_sf"/>
</dbReference>
<proteinExistence type="inferred from homology"/>
<keyword evidence="2" id="KW-0805">Transcription regulation</keyword>
<dbReference type="PANTHER" id="PTHR33238:SF7">
    <property type="entry name" value="IRON-DEPENDENT TRANSCRIPTIONAL REGULATOR"/>
    <property type="match status" value="1"/>
</dbReference>
<dbReference type="InterPro" id="IPR022689">
    <property type="entry name" value="Iron_dep_repressor"/>
</dbReference>
<dbReference type="Gene3D" id="1.10.10.10">
    <property type="entry name" value="Winged helix-like DNA-binding domain superfamily/Winged helix DNA-binding domain"/>
    <property type="match status" value="1"/>
</dbReference>
<dbReference type="AlphaFoldDB" id="A0A4Z0JDE7"/>
<evidence type="ECO:0000256" key="1">
    <source>
        <dbReference type="ARBA" id="ARBA00007871"/>
    </source>
</evidence>
<protein>
    <submittedName>
        <fullName evidence="6">Metal-dependent transcriptional regulator</fullName>
    </submittedName>
</protein>
<dbReference type="GO" id="GO:0046914">
    <property type="term" value="F:transition metal ion binding"/>
    <property type="evidence" value="ECO:0007669"/>
    <property type="project" value="InterPro"/>
</dbReference>
<accession>A0A4Z0JDE7</accession>
<evidence type="ECO:0000259" key="5">
    <source>
        <dbReference type="PROSITE" id="PS50944"/>
    </source>
</evidence>
<evidence type="ECO:0000256" key="4">
    <source>
        <dbReference type="ARBA" id="ARBA00023163"/>
    </source>
</evidence>
<dbReference type="PANTHER" id="PTHR33238">
    <property type="entry name" value="IRON (METAL) DEPENDENT REPRESSOR, DTXR FAMILY"/>
    <property type="match status" value="1"/>
</dbReference>
<organism evidence="6 7">
    <name type="scientific">Levilactobacillus suantsaiihabitans</name>
    <dbReference type="NCBI Taxonomy" id="2487722"/>
    <lineage>
        <taxon>Bacteria</taxon>
        <taxon>Bacillati</taxon>
        <taxon>Bacillota</taxon>
        <taxon>Bacilli</taxon>
        <taxon>Lactobacillales</taxon>
        <taxon>Lactobacillaceae</taxon>
        <taxon>Levilactobacillus</taxon>
    </lineage>
</organism>
<reference evidence="6 7" key="1">
    <citation type="submission" date="2018-10" db="EMBL/GenBank/DDBJ databases">
        <title>Lactobacillus sp. R7 and Lactobacillus sp. R19 isolated from fermented mustard green product of Taiwan.</title>
        <authorList>
            <person name="Lin S.-T."/>
        </authorList>
    </citation>
    <scope>NUCLEOTIDE SEQUENCE [LARGE SCALE GENOMIC DNA]</scope>
    <source>
        <strain evidence="6 7">BCRC 81129</strain>
    </source>
</reference>
<dbReference type="GO" id="GO:0046983">
    <property type="term" value="F:protein dimerization activity"/>
    <property type="evidence" value="ECO:0007669"/>
    <property type="project" value="InterPro"/>
</dbReference>
<sequence length="221" mass="24788">MSNHQNTYLKIIAECSFARARVSNKQIIHFANVTPATVTEATRQLQAQGLVNRRRYTGVTLTEQGRDQARRLLFAYRLCEVFLDRQLHLPLAQIPDQAWQMADSLTLATVAALADYLDHPQRSPFGGALKPDLMLDDSRVTRLSDVPVNTTVTLCGYLETANLVAYVTHLCLPLDTPVTVTARDDELHLLYLQLPDQREITVNGLVATYLYTEPVVVPVEN</sequence>
<dbReference type="InterPro" id="IPR036388">
    <property type="entry name" value="WH-like_DNA-bd_sf"/>
</dbReference>
<dbReference type="GO" id="GO:0003677">
    <property type="term" value="F:DNA binding"/>
    <property type="evidence" value="ECO:0007669"/>
    <property type="project" value="UniProtKB-KW"/>
</dbReference>
<dbReference type="InterPro" id="IPR001367">
    <property type="entry name" value="Fe_dep_repressor"/>
</dbReference>